<dbReference type="GO" id="GO:0005886">
    <property type="term" value="C:plasma membrane"/>
    <property type="evidence" value="ECO:0007669"/>
    <property type="project" value="UniProtKB-SubCell"/>
</dbReference>
<feature type="transmembrane region" description="Helical" evidence="6">
    <location>
        <begin position="185"/>
        <end position="209"/>
    </location>
</feature>
<dbReference type="CDD" id="cd06580">
    <property type="entry name" value="TM_PBP1_transp_TpRbsC_like"/>
    <property type="match status" value="1"/>
</dbReference>
<evidence type="ECO:0000313" key="7">
    <source>
        <dbReference type="EMBL" id="CAB4909529.1"/>
    </source>
</evidence>
<evidence type="ECO:0000256" key="5">
    <source>
        <dbReference type="ARBA" id="ARBA00023136"/>
    </source>
</evidence>
<organism evidence="7">
    <name type="scientific">freshwater metagenome</name>
    <dbReference type="NCBI Taxonomy" id="449393"/>
    <lineage>
        <taxon>unclassified sequences</taxon>
        <taxon>metagenomes</taxon>
        <taxon>ecological metagenomes</taxon>
    </lineage>
</organism>
<comment type="subcellular location">
    <subcellularLocation>
        <location evidence="1">Cell membrane</location>
        <topology evidence="1">Multi-pass membrane protein</topology>
    </subcellularLocation>
</comment>
<evidence type="ECO:0000256" key="4">
    <source>
        <dbReference type="ARBA" id="ARBA00022989"/>
    </source>
</evidence>
<evidence type="ECO:0000256" key="3">
    <source>
        <dbReference type="ARBA" id="ARBA00022692"/>
    </source>
</evidence>
<feature type="transmembrane region" description="Helical" evidence="6">
    <location>
        <begin position="240"/>
        <end position="261"/>
    </location>
</feature>
<dbReference type="AlphaFoldDB" id="A0A6J7H1D7"/>
<feature type="transmembrane region" description="Helical" evidence="6">
    <location>
        <begin position="110"/>
        <end position="135"/>
    </location>
</feature>
<feature type="transmembrane region" description="Helical" evidence="6">
    <location>
        <begin position="273"/>
        <end position="298"/>
    </location>
</feature>
<keyword evidence="3 6" id="KW-0812">Transmembrane</keyword>
<feature type="transmembrane region" description="Helical" evidence="6">
    <location>
        <begin position="310"/>
        <end position="332"/>
    </location>
</feature>
<protein>
    <submittedName>
        <fullName evidence="7">Unannotated protein</fullName>
    </submittedName>
</protein>
<evidence type="ECO:0000256" key="2">
    <source>
        <dbReference type="ARBA" id="ARBA00022475"/>
    </source>
</evidence>
<sequence>MAVSNLIARPSRGWMIVLRVVIVVAATLGVMFLLGINIFSSFPSFWRGTLGNPYSLAMTLTVTAVITLTAAAALIPFRAGFVNLGGEGQLVAGAIGATVVALTIGDPGSVWVAILCVIVAVIAGALWAGIGSFLYERFGANEVISTLMLNFVAFTIAEWITSSVWPDKVAPQTRPFPDGTDFPLFGKFGSAPWAVLFAVIVWALAWWLIQRTNFGFRIKATGESPMASLRFGYAPVRTRVISVLLGGAAAGLAGAVLILVVNRALVQDISQSYGYVGIAAALLIGLRPALLPLGAIAFAMITVGGNTLAAVAKVSPAVSLVAVSVCVLLLLATRSRRGGS</sequence>
<keyword evidence="5 6" id="KW-0472">Membrane</keyword>
<reference evidence="7" key="1">
    <citation type="submission" date="2020-05" db="EMBL/GenBank/DDBJ databases">
        <authorList>
            <person name="Chiriac C."/>
            <person name="Salcher M."/>
            <person name="Ghai R."/>
            <person name="Kavagutti S V."/>
        </authorList>
    </citation>
    <scope>NUCLEOTIDE SEQUENCE</scope>
</reference>
<dbReference type="PANTHER" id="PTHR47089:SF1">
    <property type="entry name" value="GUANOSINE ABC TRANSPORTER PERMEASE PROTEIN NUPP"/>
    <property type="match status" value="1"/>
</dbReference>
<evidence type="ECO:0000256" key="1">
    <source>
        <dbReference type="ARBA" id="ARBA00004651"/>
    </source>
</evidence>
<proteinExistence type="predicted"/>
<dbReference type="GO" id="GO:0022857">
    <property type="term" value="F:transmembrane transporter activity"/>
    <property type="evidence" value="ECO:0007669"/>
    <property type="project" value="InterPro"/>
</dbReference>
<feature type="transmembrane region" description="Helical" evidence="6">
    <location>
        <begin position="16"/>
        <end position="42"/>
    </location>
</feature>
<feature type="transmembrane region" description="Helical" evidence="6">
    <location>
        <begin position="147"/>
        <end position="165"/>
    </location>
</feature>
<feature type="transmembrane region" description="Helical" evidence="6">
    <location>
        <begin position="54"/>
        <end position="77"/>
    </location>
</feature>
<feature type="transmembrane region" description="Helical" evidence="6">
    <location>
        <begin position="84"/>
        <end position="104"/>
    </location>
</feature>
<evidence type="ECO:0000256" key="6">
    <source>
        <dbReference type="SAM" id="Phobius"/>
    </source>
</evidence>
<keyword evidence="4 6" id="KW-1133">Transmembrane helix</keyword>
<dbReference type="InterPro" id="IPR001851">
    <property type="entry name" value="ABC_transp_permease"/>
</dbReference>
<accession>A0A6J7H1D7</accession>
<name>A0A6J7H1D7_9ZZZZ</name>
<dbReference type="PANTHER" id="PTHR47089">
    <property type="entry name" value="ABC TRANSPORTER, PERMEASE PROTEIN"/>
    <property type="match status" value="1"/>
</dbReference>
<dbReference type="EMBL" id="CAFBMR010000018">
    <property type="protein sequence ID" value="CAB4909529.1"/>
    <property type="molecule type" value="Genomic_DNA"/>
</dbReference>
<dbReference type="Pfam" id="PF02653">
    <property type="entry name" value="BPD_transp_2"/>
    <property type="match status" value="1"/>
</dbReference>
<gene>
    <name evidence="7" type="ORF">UFOPK3610_00687</name>
</gene>
<keyword evidence="2" id="KW-1003">Cell membrane</keyword>